<organism evidence="1 2">
    <name type="scientific">Mameliella alba</name>
    <dbReference type="NCBI Taxonomy" id="561184"/>
    <lineage>
        <taxon>Bacteria</taxon>
        <taxon>Pseudomonadati</taxon>
        <taxon>Pseudomonadota</taxon>
        <taxon>Alphaproteobacteria</taxon>
        <taxon>Rhodobacterales</taxon>
        <taxon>Roseobacteraceae</taxon>
        <taxon>Mameliella</taxon>
    </lineage>
</organism>
<proteinExistence type="predicted"/>
<comment type="caution">
    <text evidence="1">The sequence shown here is derived from an EMBL/GenBank/DDBJ whole genome shotgun (WGS) entry which is preliminary data.</text>
</comment>
<dbReference type="STRING" id="561184.SAMN05216376_105214"/>
<reference evidence="1 2" key="1">
    <citation type="submission" date="2014-10" db="EMBL/GenBank/DDBJ databases">
        <title>Genome sequence of Ponticoccus sp. strain UMTAT08 isolated from clonal culture of toxic dinoflagellate Alexandrium tamiyavanichii.</title>
        <authorList>
            <person name="Gan H.Y."/>
            <person name="Muhd D.-D."/>
            <person name="Mohd Noor M.E."/>
            <person name="Yeong Y.S."/>
            <person name="Usup G."/>
        </authorList>
    </citation>
    <scope>NUCLEOTIDE SEQUENCE [LARGE SCALE GENOMIC DNA]</scope>
    <source>
        <strain evidence="1 2">UMTAT08</strain>
    </source>
</reference>
<dbReference type="OrthoDB" id="7887989at2"/>
<dbReference type="Proteomes" id="UP000030960">
    <property type="component" value="Unassembled WGS sequence"/>
</dbReference>
<name>A0A0B3RR31_9RHOB</name>
<accession>A0A0B3RR31</accession>
<keyword evidence="2" id="KW-1185">Reference proteome</keyword>
<gene>
    <name evidence="1" type="ORF">OA50_05027</name>
</gene>
<dbReference type="EMBL" id="JSUQ01000027">
    <property type="protein sequence ID" value="KHQ50352.1"/>
    <property type="molecule type" value="Genomic_DNA"/>
</dbReference>
<dbReference type="RefSeq" id="WP_043146204.1">
    <property type="nucleotide sequence ID" value="NZ_JSUQ01000027.1"/>
</dbReference>
<dbReference type="AlphaFoldDB" id="A0A0B3RR31"/>
<sequence>MQRIPRDFTADLVVPPSGAVDRITSLDAWLRLKARQQLEDGTSAAIDPQRLSRLLRLPTAVPDPVNEIDAALARALPATRAAIARHRSEGGAA</sequence>
<evidence type="ECO:0000313" key="1">
    <source>
        <dbReference type="EMBL" id="KHQ50352.1"/>
    </source>
</evidence>
<evidence type="ECO:0000313" key="2">
    <source>
        <dbReference type="Proteomes" id="UP000030960"/>
    </source>
</evidence>
<protein>
    <submittedName>
        <fullName evidence="1">Uncharacterized protein</fullName>
    </submittedName>
</protein>